<dbReference type="Pfam" id="PF00196">
    <property type="entry name" value="GerE"/>
    <property type="match status" value="1"/>
</dbReference>
<dbReference type="Gene3D" id="1.10.10.10">
    <property type="entry name" value="Winged helix-like DNA-binding domain superfamily/Winged helix DNA-binding domain"/>
    <property type="match status" value="1"/>
</dbReference>
<reference evidence="3 4" key="1">
    <citation type="submission" date="2022-03" db="EMBL/GenBank/DDBJ databases">
        <title>Sinomonas sp. isolated from a soil.</title>
        <authorList>
            <person name="Han J."/>
            <person name="Kim D.-U."/>
        </authorList>
    </citation>
    <scope>NUCLEOTIDE SEQUENCE [LARGE SCALE GENOMIC DNA]</scope>
    <source>
        <strain evidence="3 4">5-5</strain>
    </source>
</reference>
<dbReference type="SMART" id="SM00471">
    <property type="entry name" value="HDc"/>
    <property type="match status" value="1"/>
</dbReference>
<dbReference type="RefSeq" id="WP_241054773.1">
    <property type="nucleotide sequence ID" value="NZ_JAKZBV010000001.1"/>
</dbReference>
<dbReference type="CDD" id="cd06170">
    <property type="entry name" value="LuxR_C_like"/>
    <property type="match status" value="1"/>
</dbReference>
<dbReference type="Proteomes" id="UP001202922">
    <property type="component" value="Unassembled WGS sequence"/>
</dbReference>
<dbReference type="CDD" id="cd00077">
    <property type="entry name" value="HDc"/>
    <property type="match status" value="2"/>
</dbReference>
<protein>
    <submittedName>
        <fullName evidence="3">LuxR C-terminal-related transcriptional regulator</fullName>
    </submittedName>
</protein>
<dbReference type="Gene3D" id="1.10.3210.10">
    <property type="entry name" value="Hypothetical protein af1432"/>
    <property type="match status" value="2"/>
</dbReference>
<dbReference type="SUPFAM" id="SSF46894">
    <property type="entry name" value="C-terminal effector domain of the bipartite response regulators"/>
    <property type="match status" value="1"/>
</dbReference>
<dbReference type="InterPro" id="IPR037522">
    <property type="entry name" value="HD_GYP_dom"/>
</dbReference>
<dbReference type="SUPFAM" id="SSF109604">
    <property type="entry name" value="HD-domain/PDEase-like"/>
    <property type="match status" value="1"/>
</dbReference>
<sequence>MSTESSSTLQTFDQIWLPGWSLARSRSRDRLRALGAKDFCRSLQARSANGRSQSQRDAGECVGELFGLRNRSAERARGVQTCLMDSGGGSSIRFAELLAALSLATDLANGFPAEKGLRNCLLAVLIGQDLGLGEEELADVYYFGLLRSVGCTSFAFEEAAAVGDDRNFRSTFAGLDSSRPSDILRRAVTGLGAGAGIIGRARAVGGFLAGGKEFQVAMSQANCEAGARLAQRVGIGGHVPAALAQVHERWDGKGIPNGVAGEDLELCARIGMLAHDVTVHRVTRTREEVRAMVRERAGGQHDPQIAGAFLGRSEEMLDRIESGSAWEAVMALEPSSSPWLPDSRTDAVCRALADFTDLKSPYMLGHSTGVAELAEAAAGALGLPPAEVAAVRRASLLHDLGRASVSNAIWEKPGPLSPAEWERVRLHGYYTERVLGVSPSLRRLARLAGSHHERLDGSGYFRGDPAALQTQQVRLIAAADAYHAKTEPRPHRPALPPAEAALWLAREAAEGRLDTDAVRAVLGSAGQPPAPWRRTLPAGLSEREAQVLRLAARGTPNKAIAAALFISENTVKTHMRHIQEKVGLSTRAGLALFAMEHDMFRPNNHPPG</sequence>
<dbReference type="InterPro" id="IPR016032">
    <property type="entry name" value="Sig_transdc_resp-reg_C-effctor"/>
</dbReference>
<dbReference type="InterPro" id="IPR003607">
    <property type="entry name" value="HD/PDEase_dom"/>
</dbReference>
<dbReference type="SMART" id="SM00421">
    <property type="entry name" value="HTH_LUXR"/>
    <property type="match status" value="1"/>
</dbReference>
<evidence type="ECO:0000259" key="1">
    <source>
        <dbReference type="PROSITE" id="PS50043"/>
    </source>
</evidence>
<evidence type="ECO:0000313" key="3">
    <source>
        <dbReference type="EMBL" id="MCH6471164.1"/>
    </source>
</evidence>
<gene>
    <name evidence="3" type="ORF">L0M17_14450</name>
</gene>
<feature type="domain" description="HTH luxR-type" evidence="1">
    <location>
        <begin position="533"/>
        <end position="598"/>
    </location>
</feature>
<dbReference type="PROSITE" id="PS51832">
    <property type="entry name" value="HD_GYP"/>
    <property type="match status" value="1"/>
</dbReference>
<proteinExistence type="predicted"/>
<evidence type="ECO:0000259" key="2">
    <source>
        <dbReference type="PROSITE" id="PS51832"/>
    </source>
</evidence>
<dbReference type="PANTHER" id="PTHR45228">
    <property type="entry name" value="CYCLIC DI-GMP PHOSPHODIESTERASE TM_0186-RELATED"/>
    <property type="match status" value="1"/>
</dbReference>
<dbReference type="InterPro" id="IPR000792">
    <property type="entry name" value="Tscrpt_reg_LuxR_C"/>
</dbReference>
<feature type="domain" description="HD-GYP" evidence="2">
    <location>
        <begin position="341"/>
        <end position="537"/>
    </location>
</feature>
<dbReference type="InterPro" id="IPR036388">
    <property type="entry name" value="WH-like_DNA-bd_sf"/>
</dbReference>
<organism evidence="3 4">
    <name type="scientific">Sinomonas terrae</name>
    <dbReference type="NCBI Taxonomy" id="2908838"/>
    <lineage>
        <taxon>Bacteria</taxon>
        <taxon>Bacillati</taxon>
        <taxon>Actinomycetota</taxon>
        <taxon>Actinomycetes</taxon>
        <taxon>Micrococcales</taxon>
        <taxon>Micrococcaceae</taxon>
        <taxon>Sinomonas</taxon>
    </lineage>
</organism>
<dbReference type="PROSITE" id="PS50043">
    <property type="entry name" value="HTH_LUXR_2"/>
    <property type="match status" value="1"/>
</dbReference>
<evidence type="ECO:0000313" key="4">
    <source>
        <dbReference type="Proteomes" id="UP001202922"/>
    </source>
</evidence>
<name>A0ABS9U392_9MICC</name>
<dbReference type="PANTHER" id="PTHR45228:SF5">
    <property type="entry name" value="CYCLIC DI-GMP PHOSPHODIESTERASE VC_1348-RELATED"/>
    <property type="match status" value="1"/>
</dbReference>
<dbReference type="Pfam" id="PF13487">
    <property type="entry name" value="HD_5"/>
    <property type="match status" value="1"/>
</dbReference>
<comment type="caution">
    <text evidence="3">The sequence shown here is derived from an EMBL/GenBank/DDBJ whole genome shotgun (WGS) entry which is preliminary data.</text>
</comment>
<accession>A0ABS9U392</accession>
<dbReference type="InterPro" id="IPR052020">
    <property type="entry name" value="Cyclic_di-GMP/3'3'-cGAMP_PDE"/>
</dbReference>
<dbReference type="PRINTS" id="PR00038">
    <property type="entry name" value="HTHLUXR"/>
</dbReference>
<dbReference type="EMBL" id="JAKZBV010000001">
    <property type="protein sequence ID" value="MCH6471164.1"/>
    <property type="molecule type" value="Genomic_DNA"/>
</dbReference>
<keyword evidence="4" id="KW-1185">Reference proteome</keyword>
<dbReference type="PROSITE" id="PS00622">
    <property type="entry name" value="HTH_LUXR_1"/>
    <property type="match status" value="1"/>
</dbReference>